<accession>A0ABT0HEZ5</accession>
<dbReference type="InterPro" id="IPR007694">
    <property type="entry name" value="DNA_helicase_DnaB-like_C"/>
</dbReference>
<dbReference type="Pfam" id="PF03796">
    <property type="entry name" value="DnaB_C"/>
    <property type="match status" value="1"/>
</dbReference>
<gene>
    <name evidence="3" type="ORF">M0L20_02665</name>
</gene>
<dbReference type="InterPro" id="IPR027032">
    <property type="entry name" value="Twinkle-like"/>
</dbReference>
<feature type="compositionally biased region" description="Polar residues" evidence="1">
    <location>
        <begin position="601"/>
        <end position="611"/>
    </location>
</feature>
<dbReference type="PANTHER" id="PTHR12873:SF0">
    <property type="entry name" value="TWINKLE MTDNA HELICASE"/>
    <property type="match status" value="1"/>
</dbReference>
<dbReference type="InterPro" id="IPR027417">
    <property type="entry name" value="P-loop_NTPase"/>
</dbReference>
<reference evidence="3 4" key="1">
    <citation type="submission" date="2022-04" db="EMBL/GenBank/DDBJ databases">
        <title>Spirosoma sp. strain RP8 genome sequencing and assembly.</title>
        <authorList>
            <person name="Jung Y."/>
        </authorList>
    </citation>
    <scope>NUCLEOTIDE SEQUENCE [LARGE SCALE GENOMIC DNA]</scope>
    <source>
        <strain evidence="3 4">RP8</strain>
    </source>
</reference>
<evidence type="ECO:0000259" key="2">
    <source>
        <dbReference type="PROSITE" id="PS51199"/>
    </source>
</evidence>
<comment type="caution">
    <text evidence="3">The sequence shown here is derived from an EMBL/GenBank/DDBJ whole genome shotgun (WGS) entry which is preliminary data.</text>
</comment>
<dbReference type="InterPro" id="IPR034154">
    <property type="entry name" value="TOPRIM_DnaG/twinkle"/>
</dbReference>
<dbReference type="Proteomes" id="UP001202180">
    <property type="component" value="Unassembled WGS sequence"/>
</dbReference>
<dbReference type="Gene3D" id="3.40.1360.10">
    <property type="match status" value="1"/>
</dbReference>
<feature type="compositionally biased region" description="Low complexity" evidence="1">
    <location>
        <begin position="584"/>
        <end position="600"/>
    </location>
</feature>
<sequence length="621" mass="71194">MATYDELGIDVKLHGSRNQKVKCPMCIHQRKNKSDKSLSVDLTRGLYNCHYCSWHGYVTDKTDEEIRQDRKKYAKPEPLELPLNDNTVRWFKEQRGIDPETLQYFRVSESKEWMPERDGHPAGKRSCINFNYFRDGEKVNVKYRDKLKCFRLTKDAELVLYNLDSLKDRTTCLICEGEIDAMTFYQSGHYGAVSVPNGASKGSAKLEYLDNCWSALEKMQKIIIAVDGDQAGEFLKNELIRRFGKHRCWVIEYPADCKDANEVLLKHGIEAVRTLWQSAVAPPLESVLLVDDLRAELEDIALNGWPKSDAIGYEGFDHLLRFRRGEVTTVTGIPAHGKGEFTDQIAIRLASRHGWKVGVFSYEEPSFIKVIKLCQKYTGLPYYRTDKNAMMNAAQRNAALNFVNDHFFFIDIDTVDLTIDGILDKGRELVLRKGIDLLIIDPYNCIESKRQAFQSETEYVSEVMGKITRFARLNDVHVFLVAHPTKMRKDEKGNYYVPTLYDIAGSSNFFNKTYNGLCVYRNYETNTADVHVQKVKFFFNGQLGSQTFKFDAHTGRYAEEGNPMWQTEIEFQQKRQVQLAMDLEASAPVEPPSAEASQSETLKPTGSNSFQDPLDKEDVPF</sequence>
<protein>
    <submittedName>
        <fullName evidence="3">Toprim domain-containing protein</fullName>
    </submittedName>
</protein>
<dbReference type="Gene3D" id="3.40.50.300">
    <property type="entry name" value="P-loop containing nucleotide triphosphate hydrolases"/>
    <property type="match status" value="1"/>
</dbReference>
<feature type="domain" description="SF4 helicase" evidence="2">
    <location>
        <begin position="302"/>
        <end position="564"/>
    </location>
</feature>
<dbReference type="PROSITE" id="PS51199">
    <property type="entry name" value="SF4_HELICASE"/>
    <property type="match status" value="1"/>
</dbReference>
<feature type="region of interest" description="Disordered" evidence="1">
    <location>
        <begin position="582"/>
        <end position="621"/>
    </location>
</feature>
<name>A0ABT0HEZ5_9BACT</name>
<dbReference type="SUPFAM" id="SSF52540">
    <property type="entry name" value="P-loop containing nucleoside triphosphate hydrolases"/>
    <property type="match status" value="1"/>
</dbReference>
<organism evidence="3 4">
    <name type="scientific">Spirosoma liriopis</name>
    <dbReference type="NCBI Taxonomy" id="2937440"/>
    <lineage>
        <taxon>Bacteria</taxon>
        <taxon>Pseudomonadati</taxon>
        <taxon>Bacteroidota</taxon>
        <taxon>Cytophagia</taxon>
        <taxon>Cytophagales</taxon>
        <taxon>Cytophagaceae</taxon>
        <taxon>Spirosoma</taxon>
    </lineage>
</organism>
<dbReference type="Pfam" id="PF13155">
    <property type="entry name" value="Toprim_2"/>
    <property type="match status" value="1"/>
</dbReference>
<evidence type="ECO:0000313" key="4">
    <source>
        <dbReference type="Proteomes" id="UP001202180"/>
    </source>
</evidence>
<proteinExistence type="predicted"/>
<dbReference type="EMBL" id="JALPRF010000001">
    <property type="protein sequence ID" value="MCK8490736.1"/>
    <property type="molecule type" value="Genomic_DNA"/>
</dbReference>
<keyword evidence="4" id="KW-1185">Reference proteome</keyword>
<dbReference type="CDD" id="cd01029">
    <property type="entry name" value="TOPRIM_primases"/>
    <property type="match status" value="1"/>
</dbReference>
<dbReference type="PANTHER" id="PTHR12873">
    <property type="entry name" value="T7-LIKE MITOCHONDRIAL DNA HELICASE"/>
    <property type="match status" value="1"/>
</dbReference>
<evidence type="ECO:0000313" key="3">
    <source>
        <dbReference type="EMBL" id="MCK8490736.1"/>
    </source>
</evidence>
<dbReference type="SUPFAM" id="SSF56731">
    <property type="entry name" value="DNA primase core"/>
    <property type="match status" value="1"/>
</dbReference>
<dbReference type="RefSeq" id="WP_248475532.1">
    <property type="nucleotide sequence ID" value="NZ_JALPRF010000001.1"/>
</dbReference>
<evidence type="ECO:0000256" key="1">
    <source>
        <dbReference type="SAM" id="MobiDB-lite"/>
    </source>
</evidence>